<name>A0A0A9ERD5_ARUDO</name>
<sequence>MQKVVYGAKAEVAVAAGLDASTPDAFVEYYQKYCMEIRQSEGDAARIAEQVFVKTEGAWFVKAEGTSQCPRFCCFWN</sequence>
<reference evidence="1" key="2">
    <citation type="journal article" date="2015" name="Data Brief">
        <title>Shoot transcriptome of the giant reed, Arundo donax.</title>
        <authorList>
            <person name="Barrero R.A."/>
            <person name="Guerrero F.D."/>
            <person name="Moolhuijzen P."/>
            <person name="Goolsby J.A."/>
            <person name="Tidwell J."/>
            <person name="Bellgard S.E."/>
            <person name="Bellgard M.I."/>
        </authorList>
    </citation>
    <scope>NUCLEOTIDE SEQUENCE</scope>
    <source>
        <tissue evidence="1">Shoot tissue taken approximately 20 cm above the soil surface</tissue>
    </source>
</reference>
<dbReference type="AlphaFoldDB" id="A0A0A9ERD5"/>
<reference evidence="1" key="1">
    <citation type="submission" date="2014-09" db="EMBL/GenBank/DDBJ databases">
        <authorList>
            <person name="Magalhaes I.L.F."/>
            <person name="Oliveira U."/>
            <person name="Santos F.R."/>
            <person name="Vidigal T.H.D.A."/>
            <person name="Brescovit A.D."/>
            <person name="Santos A.J."/>
        </authorList>
    </citation>
    <scope>NUCLEOTIDE SEQUENCE</scope>
    <source>
        <tissue evidence="1">Shoot tissue taken approximately 20 cm above the soil surface</tissue>
    </source>
</reference>
<evidence type="ECO:0000313" key="1">
    <source>
        <dbReference type="EMBL" id="JAE02627.1"/>
    </source>
</evidence>
<protein>
    <submittedName>
        <fullName evidence="1">Uncharacterized protein</fullName>
    </submittedName>
</protein>
<proteinExistence type="predicted"/>
<accession>A0A0A9ERD5</accession>
<organism evidence="1">
    <name type="scientific">Arundo donax</name>
    <name type="common">Giant reed</name>
    <name type="synonym">Donax arundinaceus</name>
    <dbReference type="NCBI Taxonomy" id="35708"/>
    <lineage>
        <taxon>Eukaryota</taxon>
        <taxon>Viridiplantae</taxon>
        <taxon>Streptophyta</taxon>
        <taxon>Embryophyta</taxon>
        <taxon>Tracheophyta</taxon>
        <taxon>Spermatophyta</taxon>
        <taxon>Magnoliopsida</taxon>
        <taxon>Liliopsida</taxon>
        <taxon>Poales</taxon>
        <taxon>Poaceae</taxon>
        <taxon>PACMAD clade</taxon>
        <taxon>Arundinoideae</taxon>
        <taxon>Arundineae</taxon>
        <taxon>Arundo</taxon>
    </lineage>
</organism>
<dbReference type="EMBL" id="GBRH01195269">
    <property type="protein sequence ID" value="JAE02627.1"/>
    <property type="molecule type" value="Transcribed_RNA"/>
</dbReference>